<dbReference type="SUPFAM" id="SSF54637">
    <property type="entry name" value="Thioesterase/thiol ester dehydrase-isomerase"/>
    <property type="match status" value="2"/>
</dbReference>
<dbReference type="InterPro" id="IPR029069">
    <property type="entry name" value="HotDog_dom_sf"/>
</dbReference>
<dbReference type="Proteomes" id="UP000469215">
    <property type="component" value="Unassembled WGS sequence"/>
</dbReference>
<gene>
    <name evidence="3" type="ORF">GSY69_02885</name>
</gene>
<organism evidence="3 4">
    <name type="scientific">Brevibacterium rongguiense</name>
    <dbReference type="NCBI Taxonomy" id="2695267"/>
    <lineage>
        <taxon>Bacteria</taxon>
        <taxon>Bacillati</taxon>
        <taxon>Actinomycetota</taxon>
        <taxon>Actinomycetes</taxon>
        <taxon>Micrococcales</taxon>
        <taxon>Brevibacteriaceae</taxon>
        <taxon>Brevibacterium</taxon>
    </lineage>
</organism>
<evidence type="ECO:0000313" key="3">
    <source>
        <dbReference type="EMBL" id="MYM18950.1"/>
    </source>
</evidence>
<dbReference type="Gene3D" id="3.10.129.10">
    <property type="entry name" value="Hotdog Thioesterase"/>
    <property type="match status" value="1"/>
</dbReference>
<dbReference type="Pfam" id="PF01575">
    <property type="entry name" value="MaoC_dehydratas"/>
    <property type="match status" value="1"/>
</dbReference>
<comment type="similarity">
    <text evidence="1">Belongs to the enoyl-CoA hydratase/isomerase family.</text>
</comment>
<dbReference type="GO" id="GO:0005835">
    <property type="term" value="C:fatty acid synthase complex"/>
    <property type="evidence" value="ECO:0007669"/>
    <property type="project" value="InterPro"/>
</dbReference>
<evidence type="ECO:0000259" key="2">
    <source>
        <dbReference type="Pfam" id="PF01575"/>
    </source>
</evidence>
<dbReference type="AlphaFoldDB" id="A0A6N9H4K8"/>
<feature type="domain" description="MaoC-like" evidence="2">
    <location>
        <begin position="196"/>
        <end position="251"/>
    </location>
</feature>
<dbReference type="GO" id="GO:0006633">
    <property type="term" value="P:fatty acid biosynthetic process"/>
    <property type="evidence" value="ECO:0007669"/>
    <property type="project" value="InterPro"/>
</dbReference>
<dbReference type="PRINTS" id="PR01483">
    <property type="entry name" value="FASYNTHASE"/>
</dbReference>
<proteinExistence type="inferred from homology"/>
<name>A0A6N9H4K8_9MICO</name>
<evidence type="ECO:0000313" key="4">
    <source>
        <dbReference type="Proteomes" id="UP000469215"/>
    </source>
</evidence>
<dbReference type="PANTHER" id="PTHR43841">
    <property type="entry name" value="3-HYDROXYACYL-THIOESTER DEHYDRATASE HTDX-RELATED"/>
    <property type="match status" value="1"/>
</dbReference>
<dbReference type="RefSeq" id="WP_160952385.1">
    <property type="nucleotide sequence ID" value="NZ_WWEQ01000007.1"/>
</dbReference>
<sequence>MGGQGANERTPARASAGATYARALRGLLPGRGAPSAHVPARTIVADTVLDPLAVSRFDTVVDAPVRDTVSPAYLHTLGFAPSLELMTDPGFGLPVLGMVHVRNAFAQLRPVRVGEEVRAEVSLSPLRAVHNGTEVDILVAGSVDGEPVFTESSTYLARGKTVPGAAAGQPAERMAMPDGLTATALWRLPRGIGPAYARVSGDYNPIHVSVLAAKAFGFRSTIAHGMYTAARAFAAADPRLDAFDWTVQFASPLTLPGTAGYAQFDRDAAGFSTAVFSPSKGKPHVLTRVQKR</sequence>
<comment type="caution">
    <text evidence="3">The sequence shown here is derived from an EMBL/GenBank/DDBJ whole genome shotgun (WGS) entry which is preliminary data.</text>
</comment>
<reference evidence="3 4" key="1">
    <citation type="submission" date="2020-01" db="EMBL/GenBank/DDBJ databases">
        <authorList>
            <person name="Deng T."/>
        </authorList>
    </citation>
    <scope>NUCLEOTIDE SEQUENCE [LARGE SCALE GENOMIC DNA]</scope>
    <source>
        <strain evidence="3 4">5221</strain>
    </source>
</reference>
<dbReference type="InterPro" id="IPR003965">
    <property type="entry name" value="Fatty_acid_synthase"/>
</dbReference>
<keyword evidence="4" id="KW-1185">Reference proteome</keyword>
<dbReference type="GO" id="GO:0004312">
    <property type="term" value="F:fatty acid synthase activity"/>
    <property type="evidence" value="ECO:0007669"/>
    <property type="project" value="InterPro"/>
</dbReference>
<dbReference type="EMBL" id="WWEQ01000007">
    <property type="protein sequence ID" value="MYM18950.1"/>
    <property type="molecule type" value="Genomic_DNA"/>
</dbReference>
<evidence type="ECO:0000256" key="1">
    <source>
        <dbReference type="ARBA" id="ARBA00005254"/>
    </source>
</evidence>
<protein>
    <recommendedName>
        <fullName evidence="2">MaoC-like domain-containing protein</fullName>
    </recommendedName>
</protein>
<dbReference type="InterPro" id="IPR002539">
    <property type="entry name" value="MaoC-like_dom"/>
</dbReference>
<dbReference type="PANTHER" id="PTHR43841:SF3">
    <property type="entry name" value="(3R)-HYDROXYACYL-ACP DEHYDRATASE SUBUNIT HADB"/>
    <property type="match status" value="1"/>
</dbReference>
<accession>A0A6N9H4K8</accession>